<keyword evidence="3" id="KW-1185">Reference proteome</keyword>
<dbReference type="AlphaFoldDB" id="A0A4Y2GBL0"/>
<evidence type="ECO:0000313" key="2">
    <source>
        <dbReference type="EMBL" id="GBM50105.1"/>
    </source>
</evidence>
<keyword evidence="1" id="KW-0472">Membrane</keyword>
<proteinExistence type="predicted"/>
<name>A0A4Y2GBL0_ARAVE</name>
<feature type="transmembrane region" description="Helical" evidence="1">
    <location>
        <begin position="49"/>
        <end position="74"/>
    </location>
</feature>
<dbReference type="Proteomes" id="UP000499080">
    <property type="component" value="Unassembled WGS sequence"/>
</dbReference>
<dbReference type="EMBL" id="BGPR01001285">
    <property type="protein sequence ID" value="GBM50105.1"/>
    <property type="molecule type" value="Genomic_DNA"/>
</dbReference>
<organism evidence="2 3">
    <name type="scientific">Araneus ventricosus</name>
    <name type="common">Orbweaver spider</name>
    <name type="synonym">Epeira ventricosa</name>
    <dbReference type="NCBI Taxonomy" id="182803"/>
    <lineage>
        <taxon>Eukaryota</taxon>
        <taxon>Metazoa</taxon>
        <taxon>Ecdysozoa</taxon>
        <taxon>Arthropoda</taxon>
        <taxon>Chelicerata</taxon>
        <taxon>Arachnida</taxon>
        <taxon>Araneae</taxon>
        <taxon>Araneomorphae</taxon>
        <taxon>Entelegynae</taxon>
        <taxon>Araneoidea</taxon>
        <taxon>Araneidae</taxon>
        <taxon>Araneus</taxon>
    </lineage>
</organism>
<protein>
    <submittedName>
        <fullName evidence="2">Uncharacterized protein</fullName>
    </submittedName>
</protein>
<gene>
    <name evidence="2" type="ORF">AVEN_223311_1</name>
</gene>
<evidence type="ECO:0000256" key="1">
    <source>
        <dbReference type="SAM" id="Phobius"/>
    </source>
</evidence>
<evidence type="ECO:0000313" key="3">
    <source>
        <dbReference type="Proteomes" id="UP000499080"/>
    </source>
</evidence>
<reference evidence="2 3" key="1">
    <citation type="journal article" date="2019" name="Sci. Rep.">
        <title>Orb-weaving spider Araneus ventricosus genome elucidates the spidroin gene catalogue.</title>
        <authorList>
            <person name="Kono N."/>
            <person name="Nakamura H."/>
            <person name="Ohtoshi R."/>
            <person name="Moran D.A.P."/>
            <person name="Shinohara A."/>
            <person name="Yoshida Y."/>
            <person name="Fujiwara M."/>
            <person name="Mori M."/>
            <person name="Tomita M."/>
            <person name="Arakawa K."/>
        </authorList>
    </citation>
    <scope>NUCLEOTIDE SEQUENCE [LARGE SCALE GENOMIC DNA]</scope>
</reference>
<sequence>MRNFHPPSATPKPLPMEEVRTVNQSRFHGNMCLGVPSTKKETSYMMEDFVSISLFSILLLFESTEWILRALLFLSFPFIVLRNRPCYKETTCSVLKNFVFLDDRAFGTWKMVFHNGGLCRIFSAFAEH</sequence>
<keyword evidence="1" id="KW-1133">Transmembrane helix</keyword>
<keyword evidence="1" id="KW-0812">Transmembrane</keyword>
<accession>A0A4Y2GBL0</accession>
<comment type="caution">
    <text evidence="2">The sequence shown here is derived from an EMBL/GenBank/DDBJ whole genome shotgun (WGS) entry which is preliminary data.</text>
</comment>